<feature type="region of interest" description="Disordered" evidence="4">
    <location>
        <begin position="223"/>
        <end position="244"/>
    </location>
</feature>
<protein>
    <recommendedName>
        <fullName evidence="5">MYND-type domain-containing protein</fullName>
    </recommendedName>
</protein>
<dbReference type="GO" id="GO:0005634">
    <property type="term" value="C:nucleus"/>
    <property type="evidence" value="ECO:0007669"/>
    <property type="project" value="TreeGrafter"/>
</dbReference>
<dbReference type="EMBL" id="JASNWA010000003">
    <property type="protein sequence ID" value="KAK3178648.1"/>
    <property type="molecule type" value="Genomic_DNA"/>
</dbReference>
<sequence>MSLKSGYDLTYHTKLAAENFCILRTFRSSTSWRIIIRFGMRDEKSQWLKERSTCTLELEKCPYDSELYLRRALCYDKLGFPDLAASDAYRALLLTDEVLDEGEYHEQAVEALEARERKGDGPATNSHVNGNINGNGGCCREQENGHTEMNNGDQIGKQWYKTVAKSHARRSYEILARTLLECGDLKSAFDFSERGLMAFPSNERLQKLKEQILKKYRHRQLEKDPSWDQSDFKPREDLPENGSARRETYLWNGHEPDRFSEENLSFINAEIQKSGPKCKVRVVELPILAGETSTSTTTKPSTTIKQLGIFTSSAISPKETVLLEPSVLTSSTRLHDPFCDACSTRLPPFSPDNPLPACPNCEDTVFCSQACHDRAQSLYHPAICGILDFDVVAKDPSPFAATSCLYTLLFARTMAMAETQNLHPLDLPQIKYLWGDFTDPTKVSRTLPFSFESNIQQPIHLLNSLSLDLFAPTTLARYDTWVINTLFSKFRGVANAKMNERTGIPEVAGVHWLWSLANHSCAPNVRWEWEKGGMGFVARGGEEVVRWGEDKGEDRHGEGKWKGGIPMGEEVLNHYCDVELDVKQRREWAVGALGGVCVCERCVWEEREERKEINGTKKKE</sequence>
<dbReference type="Gene3D" id="2.170.270.10">
    <property type="entry name" value="SET domain"/>
    <property type="match status" value="1"/>
</dbReference>
<evidence type="ECO:0000256" key="3">
    <source>
        <dbReference type="ARBA" id="ARBA00022833"/>
    </source>
</evidence>
<dbReference type="InterPro" id="IPR011990">
    <property type="entry name" value="TPR-like_helical_dom_sf"/>
</dbReference>
<keyword evidence="3" id="KW-0862">Zinc</keyword>
<gene>
    <name evidence="6" type="ORF">OEA41_000785</name>
</gene>
<name>A0AAE0DRJ5_9LECA</name>
<dbReference type="GO" id="GO:0008270">
    <property type="term" value="F:zinc ion binding"/>
    <property type="evidence" value="ECO:0007669"/>
    <property type="project" value="UniProtKB-KW"/>
</dbReference>
<feature type="region of interest" description="Disordered" evidence="4">
    <location>
        <begin position="116"/>
        <end position="153"/>
    </location>
</feature>
<dbReference type="PROSITE" id="PS01360">
    <property type="entry name" value="ZF_MYND_1"/>
    <property type="match status" value="1"/>
</dbReference>
<accession>A0AAE0DRJ5</accession>
<reference evidence="6" key="1">
    <citation type="submission" date="2022-11" db="EMBL/GenBank/DDBJ databases">
        <title>Chromosomal genome sequence assembly and mating type (MAT) locus characterization of the leprose asexual lichenized fungus Lepraria neglecta (Nyl.) Erichsen.</title>
        <authorList>
            <person name="Allen J.L."/>
            <person name="Pfeffer B."/>
        </authorList>
    </citation>
    <scope>NUCLEOTIDE SEQUENCE</scope>
    <source>
        <strain evidence="6">Allen 5258</strain>
    </source>
</reference>
<dbReference type="PANTHER" id="PTHR12197:SF273">
    <property type="entry name" value="MYND-TYPE ZINC FINGER PROTEIN SAMB"/>
    <property type="match status" value="1"/>
</dbReference>
<dbReference type="InterPro" id="IPR046341">
    <property type="entry name" value="SET_dom_sf"/>
</dbReference>
<evidence type="ECO:0000259" key="5">
    <source>
        <dbReference type="PROSITE" id="PS01360"/>
    </source>
</evidence>
<dbReference type="InterPro" id="IPR002893">
    <property type="entry name" value="Znf_MYND"/>
</dbReference>
<keyword evidence="7" id="KW-1185">Reference proteome</keyword>
<evidence type="ECO:0000256" key="2">
    <source>
        <dbReference type="ARBA" id="ARBA00022771"/>
    </source>
</evidence>
<evidence type="ECO:0000313" key="7">
    <source>
        <dbReference type="Proteomes" id="UP001276659"/>
    </source>
</evidence>
<dbReference type="InterPro" id="IPR050869">
    <property type="entry name" value="H3K4_H4K5_MeTrfase"/>
</dbReference>
<dbReference type="SUPFAM" id="SSF48452">
    <property type="entry name" value="TPR-like"/>
    <property type="match status" value="1"/>
</dbReference>
<evidence type="ECO:0000256" key="4">
    <source>
        <dbReference type="SAM" id="MobiDB-lite"/>
    </source>
</evidence>
<evidence type="ECO:0000313" key="6">
    <source>
        <dbReference type="EMBL" id="KAK3178648.1"/>
    </source>
</evidence>
<dbReference type="Proteomes" id="UP001276659">
    <property type="component" value="Unassembled WGS sequence"/>
</dbReference>
<dbReference type="PANTHER" id="PTHR12197">
    <property type="entry name" value="HISTONE-LYSINE N-METHYLTRANSFERASE SMYD"/>
    <property type="match status" value="1"/>
</dbReference>
<keyword evidence="1" id="KW-0479">Metal-binding</keyword>
<keyword evidence="2" id="KW-0863">Zinc-finger</keyword>
<evidence type="ECO:0000256" key="1">
    <source>
        <dbReference type="ARBA" id="ARBA00022723"/>
    </source>
</evidence>
<comment type="caution">
    <text evidence="6">The sequence shown here is derived from an EMBL/GenBank/DDBJ whole genome shotgun (WGS) entry which is preliminary data.</text>
</comment>
<dbReference type="AlphaFoldDB" id="A0AAE0DRJ5"/>
<organism evidence="6 7">
    <name type="scientific">Lepraria neglecta</name>
    <dbReference type="NCBI Taxonomy" id="209136"/>
    <lineage>
        <taxon>Eukaryota</taxon>
        <taxon>Fungi</taxon>
        <taxon>Dikarya</taxon>
        <taxon>Ascomycota</taxon>
        <taxon>Pezizomycotina</taxon>
        <taxon>Lecanoromycetes</taxon>
        <taxon>OSLEUM clade</taxon>
        <taxon>Lecanoromycetidae</taxon>
        <taxon>Lecanorales</taxon>
        <taxon>Lecanorineae</taxon>
        <taxon>Stereocaulaceae</taxon>
        <taxon>Lepraria</taxon>
    </lineage>
</organism>
<dbReference type="SUPFAM" id="SSF82199">
    <property type="entry name" value="SET domain"/>
    <property type="match status" value="1"/>
</dbReference>
<feature type="domain" description="MYND-type" evidence="5">
    <location>
        <begin position="339"/>
        <end position="384"/>
    </location>
</feature>
<proteinExistence type="predicted"/>
<dbReference type="Gene3D" id="1.25.40.10">
    <property type="entry name" value="Tetratricopeptide repeat domain"/>
    <property type="match status" value="1"/>
</dbReference>